<gene>
    <name evidence="2" type="ORF">BA70_18165</name>
</gene>
<name>A0A081LC33_9BACI</name>
<evidence type="ECO:0000259" key="1">
    <source>
        <dbReference type="Pfam" id="PF09347"/>
    </source>
</evidence>
<dbReference type="GO" id="GO:0032259">
    <property type="term" value="P:methylation"/>
    <property type="evidence" value="ECO:0007669"/>
    <property type="project" value="UniProtKB-KW"/>
</dbReference>
<organism evidence="2 3">
    <name type="scientific">Bacillus zhangzhouensis</name>
    <dbReference type="NCBI Taxonomy" id="1178540"/>
    <lineage>
        <taxon>Bacteria</taxon>
        <taxon>Bacillati</taxon>
        <taxon>Bacillota</taxon>
        <taxon>Bacilli</taxon>
        <taxon>Bacillales</taxon>
        <taxon>Bacillaceae</taxon>
        <taxon>Bacillus</taxon>
    </lineage>
</organism>
<keyword evidence="3" id="KW-1185">Reference proteome</keyword>
<reference evidence="2 3" key="1">
    <citation type="submission" date="2012-09" db="EMBL/GenBank/DDBJ databases">
        <title>Genome Sequence of Bacillus sp. DW5-4.</title>
        <authorList>
            <person name="Lai Q."/>
            <person name="Liu Y."/>
            <person name="Shao Z."/>
        </authorList>
    </citation>
    <scope>NUCLEOTIDE SEQUENCE [LARGE SCALE GENOMIC DNA]</scope>
    <source>
        <strain evidence="2 3">DW5-4</strain>
    </source>
</reference>
<evidence type="ECO:0000313" key="3">
    <source>
        <dbReference type="Proteomes" id="UP000028091"/>
    </source>
</evidence>
<proteinExistence type="predicted"/>
<dbReference type="InterPro" id="IPR018959">
    <property type="entry name" value="DUF1989"/>
</dbReference>
<dbReference type="RefSeq" id="WP_034320650.1">
    <property type="nucleotide sequence ID" value="NZ_JAVIKA010000007.1"/>
</dbReference>
<sequence length="198" mass="22580">MNAEYVILPKDGHGFRLGKGQCMRVVDVEGQQVADVMAYHEKDFYEKFDQGATMDSLFSSKVKKGDKLYSNLYKPMFTVIEDTVECHDLYMPACRQEMYQLLYGRTHLEVMHTCYDNLRTAFEPFGIPKEDMYYPFNVFMNTVIDEKGKLSVELPKSLSGDYIRLRAEMDLIVAVSACPADIGKCNGASCTSIRVEID</sequence>
<feature type="domain" description="DUF1989" evidence="1">
    <location>
        <begin position="7"/>
        <end position="172"/>
    </location>
</feature>
<dbReference type="AlphaFoldDB" id="A0A081LC33"/>
<dbReference type="GO" id="GO:0008168">
    <property type="term" value="F:methyltransferase activity"/>
    <property type="evidence" value="ECO:0007669"/>
    <property type="project" value="UniProtKB-KW"/>
</dbReference>
<dbReference type="Pfam" id="PF09347">
    <property type="entry name" value="DUF1989"/>
    <property type="match status" value="1"/>
</dbReference>
<evidence type="ECO:0000313" key="2">
    <source>
        <dbReference type="EMBL" id="KEP26809.1"/>
    </source>
</evidence>
<accession>A0A081LC33</accession>
<comment type="caution">
    <text evidence="2">The sequence shown here is derived from an EMBL/GenBank/DDBJ whole genome shotgun (WGS) entry which is preliminary data.</text>
</comment>
<keyword evidence="2" id="KW-0489">Methyltransferase</keyword>
<dbReference type="Proteomes" id="UP000028091">
    <property type="component" value="Unassembled WGS sequence"/>
</dbReference>
<keyword evidence="2" id="KW-0808">Transferase</keyword>
<dbReference type="OrthoDB" id="9772660at2"/>
<dbReference type="EMBL" id="JOTP01000007">
    <property type="protein sequence ID" value="KEP26809.1"/>
    <property type="molecule type" value="Genomic_DNA"/>
</dbReference>
<dbReference type="PANTHER" id="PTHR31527:SF0">
    <property type="entry name" value="RE64534P"/>
    <property type="match status" value="1"/>
</dbReference>
<dbReference type="eggNOG" id="COG3665">
    <property type="taxonomic scope" value="Bacteria"/>
</dbReference>
<dbReference type="PANTHER" id="PTHR31527">
    <property type="entry name" value="RE64534P"/>
    <property type="match status" value="1"/>
</dbReference>
<protein>
    <submittedName>
        <fullName evidence="2">Methyltransferase</fullName>
    </submittedName>
</protein>